<name>B4GJ42_DROPE</name>
<sequence>MDKRDTLVYGMPPDPMITYTHRIYGLGFLFAVIGLAQWIIIAALDYHVDSLSRSRYGWWLVCTFFAIATLAWTDFGRKYPINIAIIFGIVESCTWYIALEQSFNQNHLADFYVLVIVVAVVLCSIFWGAYFPMYIVPGDLVLSVFVACANIMLIVFFFNAYVTGADGVEVAVRNYFAMFAISMIIYTATIVHDRQFNVPKHEYLFLSVIIFFCYMILHERVLALSFQYSNHPECTLL</sequence>
<feature type="transmembrane region" description="Helical" evidence="1">
    <location>
        <begin position="79"/>
        <end position="99"/>
    </location>
</feature>
<dbReference type="Proteomes" id="UP000008744">
    <property type="component" value="Unassembled WGS sequence"/>
</dbReference>
<dbReference type="EMBL" id="CH479184">
    <property type="protein sequence ID" value="EDW37356.1"/>
    <property type="molecule type" value="Genomic_DNA"/>
</dbReference>
<feature type="transmembrane region" description="Helical" evidence="1">
    <location>
        <begin position="56"/>
        <end position="73"/>
    </location>
</feature>
<evidence type="ECO:0000256" key="1">
    <source>
        <dbReference type="SAM" id="Phobius"/>
    </source>
</evidence>
<dbReference type="OrthoDB" id="7881833at2759"/>
<feature type="transmembrane region" description="Helical" evidence="1">
    <location>
        <begin position="23"/>
        <end position="44"/>
    </location>
</feature>
<gene>
    <name evidence="2" type="primary">Dper\GL25574</name>
    <name evidence="2" type="ORF">Dper_GL25574</name>
</gene>
<feature type="transmembrane region" description="Helical" evidence="1">
    <location>
        <begin position="174"/>
        <end position="191"/>
    </location>
</feature>
<dbReference type="OMA" id="SEERYGW"/>
<feature type="transmembrane region" description="Helical" evidence="1">
    <location>
        <begin position="111"/>
        <end position="134"/>
    </location>
</feature>
<organism evidence="3">
    <name type="scientific">Drosophila persimilis</name>
    <name type="common">Fruit fly</name>
    <dbReference type="NCBI Taxonomy" id="7234"/>
    <lineage>
        <taxon>Eukaryota</taxon>
        <taxon>Metazoa</taxon>
        <taxon>Ecdysozoa</taxon>
        <taxon>Arthropoda</taxon>
        <taxon>Hexapoda</taxon>
        <taxon>Insecta</taxon>
        <taxon>Pterygota</taxon>
        <taxon>Neoptera</taxon>
        <taxon>Endopterygota</taxon>
        <taxon>Diptera</taxon>
        <taxon>Brachycera</taxon>
        <taxon>Muscomorpha</taxon>
        <taxon>Ephydroidea</taxon>
        <taxon>Drosophilidae</taxon>
        <taxon>Drosophila</taxon>
        <taxon>Sophophora</taxon>
    </lineage>
</organism>
<accession>B4GJ42</accession>
<feature type="transmembrane region" description="Helical" evidence="1">
    <location>
        <begin position="203"/>
        <end position="222"/>
    </location>
</feature>
<dbReference type="AlphaFoldDB" id="B4GJ42"/>
<evidence type="ECO:0000313" key="2">
    <source>
        <dbReference type="EMBL" id="EDW37356.1"/>
    </source>
</evidence>
<keyword evidence="3" id="KW-1185">Reference proteome</keyword>
<feature type="transmembrane region" description="Helical" evidence="1">
    <location>
        <begin position="140"/>
        <end position="162"/>
    </location>
</feature>
<dbReference type="KEGG" id="dpe:6593497"/>
<proteinExistence type="predicted"/>
<dbReference type="PhylomeDB" id="B4GJ42"/>
<keyword evidence="1" id="KW-1133">Transmembrane helix</keyword>
<evidence type="ECO:0000313" key="3">
    <source>
        <dbReference type="Proteomes" id="UP000008744"/>
    </source>
</evidence>
<dbReference type="eggNOG" id="ENOG502T941">
    <property type="taxonomic scope" value="Eukaryota"/>
</dbReference>
<keyword evidence="1" id="KW-0472">Membrane</keyword>
<reference evidence="2 3" key="1">
    <citation type="journal article" date="2007" name="Nature">
        <title>Evolution of genes and genomes on the Drosophila phylogeny.</title>
        <authorList>
            <consortium name="Drosophila 12 Genomes Consortium"/>
            <person name="Clark A.G."/>
            <person name="Eisen M.B."/>
            <person name="Smith D.R."/>
            <person name="Bergman C.M."/>
            <person name="Oliver B."/>
            <person name="Markow T.A."/>
            <person name="Kaufman T.C."/>
            <person name="Kellis M."/>
            <person name="Gelbart W."/>
            <person name="Iyer V.N."/>
            <person name="Pollard D.A."/>
            <person name="Sackton T.B."/>
            <person name="Larracuente A.M."/>
            <person name="Singh N.D."/>
            <person name="Abad J.P."/>
            <person name="Abt D.N."/>
            <person name="Adryan B."/>
            <person name="Aguade M."/>
            <person name="Akashi H."/>
            <person name="Anderson W.W."/>
            <person name="Aquadro C.F."/>
            <person name="Ardell D.H."/>
            <person name="Arguello R."/>
            <person name="Artieri C.G."/>
            <person name="Barbash D.A."/>
            <person name="Barker D."/>
            <person name="Barsanti P."/>
            <person name="Batterham P."/>
            <person name="Batzoglou S."/>
            <person name="Begun D."/>
            <person name="Bhutkar A."/>
            <person name="Blanco E."/>
            <person name="Bosak S.A."/>
            <person name="Bradley R.K."/>
            <person name="Brand A.D."/>
            <person name="Brent M.R."/>
            <person name="Brooks A.N."/>
            <person name="Brown R.H."/>
            <person name="Butlin R.K."/>
            <person name="Caggese C."/>
            <person name="Calvi B.R."/>
            <person name="Bernardo de Carvalho A."/>
            <person name="Caspi A."/>
            <person name="Castrezana S."/>
            <person name="Celniker S.E."/>
            <person name="Chang J.L."/>
            <person name="Chapple C."/>
            <person name="Chatterji S."/>
            <person name="Chinwalla A."/>
            <person name="Civetta A."/>
            <person name="Clifton S.W."/>
            <person name="Comeron J.M."/>
            <person name="Costello J.C."/>
            <person name="Coyne J.A."/>
            <person name="Daub J."/>
            <person name="David R.G."/>
            <person name="Delcher A.L."/>
            <person name="Delehaunty K."/>
            <person name="Do C.B."/>
            <person name="Ebling H."/>
            <person name="Edwards K."/>
            <person name="Eickbush T."/>
            <person name="Evans J.D."/>
            <person name="Filipski A."/>
            <person name="Findeiss S."/>
            <person name="Freyhult E."/>
            <person name="Fulton L."/>
            <person name="Fulton R."/>
            <person name="Garcia A.C."/>
            <person name="Gardiner A."/>
            <person name="Garfield D.A."/>
            <person name="Garvin B.E."/>
            <person name="Gibson G."/>
            <person name="Gilbert D."/>
            <person name="Gnerre S."/>
            <person name="Godfrey J."/>
            <person name="Good R."/>
            <person name="Gotea V."/>
            <person name="Gravely B."/>
            <person name="Greenberg A.J."/>
            <person name="Griffiths-Jones S."/>
            <person name="Gross S."/>
            <person name="Guigo R."/>
            <person name="Gustafson E.A."/>
            <person name="Haerty W."/>
            <person name="Hahn M.W."/>
            <person name="Halligan D.L."/>
            <person name="Halpern A.L."/>
            <person name="Halter G.M."/>
            <person name="Han M.V."/>
            <person name="Heger A."/>
            <person name="Hillier L."/>
            <person name="Hinrichs A.S."/>
            <person name="Holmes I."/>
            <person name="Hoskins R.A."/>
            <person name="Hubisz M.J."/>
            <person name="Hultmark D."/>
            <person name="Huntley M.A."/>
            <person name="Jaffe D.B."/>
            <person name="Jagadeeshan S."/>
            <person name="Jeck W.R."/>
            <person name="Johnson J."/>
            <person name="Jones C.D."/>
            <person name="Jordan W.C."/>
            <person name="Karpen G.H."/>
            <person name="Kataoka E."/>
            <person name="Keightley P.D."/>
            <person name="Kheradpour P."/>
            <person name="Kirkness E.F."/>
            <person name="Koerich L.B."/>
            <person name="Kristiansen K."/>
            <person name="Kudrna D."/>
            <person name="Kulathinal R.J."/>
            <person name="Kumar S."/>
            <person name="Kwok R."/>
            <person name="Lander E."/>
            <person name="Langley C.H."/>
            <person name="Lapoint R."/>
            <person name="Lazzaro B.P."/>
            <person name="Lee S.J."/>
            <person name="Levesque L."/>
            <person name="Li R."/>
            <person name="Lin C.F."/>
            <person name="Lin M.F."/>
            <person name="Lindblad-Toh K."/>
            <person name="Llopart A."/>
            <person name="Long M."/>
            <person name="Low L."/>
            <person name="Lozovsky E."/>
            <person name="Lu J."/>
            <person name="Luo M."/>
            <person name="Machado C.A."/>
            <person name="Makalowski W."/>
            <person name="Marzo M."/>
            <person name="Matsuda M."/>
            <person name="Matzkin L."/>
            <person name="McAllister B."/>
            <person name="McBride C.S."/>
            <person name="McKernan B."/>
            <person name="McKernan K."/>
            <person name="Mendez-Lago M."/>
            <person name="Minx P."/>
            <person name="Mollenhauer M.U."/>
            <person name="Montooth K."/>
            <person name="Mount S.M."/>
            <person name="Mu X."/>
            <person name="Myers E."/>
            <person name="Negre B."/>
            <person name="Newfeld S."/>
            <person name="Nielsen R."/>
            <person name="Noor M.A."/>
            <person name="O'Grady P."/>
            <person name="Pachter L."/>
            <person name="Papaceit M."/>
            <person name="Parisi M.J."/>
            <person name="Parisi M."/>
            <person name="Parts L."/>
            <person name="Pedersen J.S."/>
            <person name="Pesole G."/>
            <person name="Phillippy A.M."/>
            <person name="Ponting C.P."/>
            <person name="Pop M."/>
            <person name="Porcelli D."/>
            <person name="Powell J.R."/>
            <person name="Prohaska S."/>
            <person name="Pruitt K."/>
            <person name="Puig M."/>
            <person name="Quesneville H."/>
            <person name="Ram K.R."/>
            <person name="Rand D."/>
            <person name="Rasmussen M.D."/>
            <person name="Reed L.K."/>
            <person name="Reenan R."/>
            <person name="Reily A."/>
            <person name="Remington K.A."/>
            <person name="Rieger T.T."/>
            <person name="Ritchie M.G."/>
            <person name="Robin C."/>
            <person name="Rogers Y.H."/>
            <person name="Rohde C."/>
            <person name="Rozas J."/>
            <person name="Rubenfield M.J."/>
            <person name="Ruiz A."/>
            <person name="Russo S."/>
            <person name="Salzberg S.L."/>
            <person name="Sanchez-Gracia A."/>
            <person name="Saranga D.J."/>
            <person name="Sato H."/>
            <person name="Schaeffer S.W."/>
            <person name="Schatz M.C."/>
            <person name="Schlenke T."/>
            <person name="Schwartz R."/>
            <person name="Segarra C."/>
            <person name="Singh R.S."/>
            <person name="Sirot L."/>
            <person name="Sirota M."/>
            <person name="Sisneros N.B."/>
            <person name="Smith C.D."/>
            <person name="Smith T.F."/>
            <person name="Spieth J."/>
            <person name="Stage D.E."/>
            <person name="Stark A."/>
            <person name="Stephan W."/>
            <person name="Strausberg R.L."/>
            <person name="Strempel S."/>
            <person name="Sturgill D."/>
            <person name="Sutton G."/>
            <person name="Sutton G.G."/>
            <person name="Tao W."/>
            <person name="Teichmann S."/>
            <person name="Tobari Y.N."/>
            <person name="Tomimura Y."/>
            <person name="Tsolas J.M."/>
            <person name="Valente V.L."/>
            <person name="Venter E."/>
            <person name="Venter J.C."/>
            <person name="Vicario S."/>
            <person name="Vieira F.G."/>
            <person name="Vilella A.J."/>
            <person name="Villasante A."/>
            <person name="Walenz B."/>
            <person name="Wang J."/>
            <person name="Wasserman M."/>
            <person name="Watts T."/>
            <person name="Wilson D."/>
            <person name="Wilson R.K."/>
            <person name="Wing R.A."/>
            <person name="Wolfner M.F."/>
            <person name="Wong A."/>
            <person name="Wong G.K."/>
            <person name="Wu C.I."/>
            <person name="Wu G."/>
            <person name="Yamamoto D."/>
            <person name="Yang H.P."/>
            <person name="Yang S.P."/>
            <person name="Yorke J.A."/>
            <person name="Yoshida K."/>
            <person name="Zdobnov E."/>
            <person name="Zhang P."/>
            <person name="Zhang Y."/>
            <person name="Zimin A.V."/>
            <person name="Baldwin J."/>
            <person name="Abdouelleil A."/>
            <person name="Abdulkadir J."/>
            <person name="Abebe A."/>
            <person name="Abera B."/>
            <person name="Abreu J."/>
            <person name="Acer S.C."/>
            <person name="Aftuck L."/>
            <person name="Alexander A."/>
            <person name="An P."/>
            <person name="Anderson E."/>
            <person name="Anderson S."/>
            <person name="Arachi H."/>
            <person name="Azer M."/>
            <person name="Bachantsang P."/>
            <person name="Barry A."/>
            <person name="Bayul T."/>
            <person name="Berlin A."/>
            <person name="Bessette D."/>
            <person name="Bloom T."/>
            <person name="Blye J."/>
            <person name="Boguslavskiy L."/>
            <person name="Bonnet C."/>
            <person name="Boukhgalter B."/>
            <person name="Bourzgui I."/>
            <person name="Brown A."/>
            <person name="Cahill P."/>
            <person name="Channer S."/>
            <person name="Cheshatsang Y."/>
            <person name="Chuda L."/>
            <person name="Citroen M."/>
            <person name="Collymore A."/>
            <person name="Cooke P."/>
            <person name="Costello M."/>
            <person name="D'Aco K."/>
            <person name="Daza R."/>
            <person name="De Haan G."/>
            <person name="DeGray S."/>
            <person name="DeMaso C."/>
            <person name="Dhargay N."/>
            <person name="Dooley K."/>
            <person name="Dooley E."/>
            <person name="Doricent M."/>
            <person name="Dorje P."/>
            <person name="Dorjee K."/>
            <person name="Dupes A."/>
            <person name="Elong R."/>
            <person name="Falk J."/>
            <person name="Farina A."/>
            <person name="Faro S."/>
            <person name="Ferguson D."/>
            <person name="Fisher S."/>
            <person name="Foley C.D."/>
            <person name="Franke A."/>
            <person name="Friedrich D."/>
            <person name="Gadbois L."/>
            <person name="Gearin G."/>
            <person name="Gearin C.R."/>
            <person name="Giannoukos G."/>
            <person name="Goode T."/>
            <person name="Graham J."/>
            <person name="Grandbois E."/>
            <person name="Grewal S."/>
            <person name="Gyaltsen K."/>
            <person name="Hafez N."/>
            <person name="Hagos B."/>
            <person name="Hall J."/>
            <person name="Henson C."/>
            <person name="Hollinger A."/>
            <person name="Honan T."/>
            <person name="Huard M.D."/>
            <person name="Hughes L."/>
            <person name="Hurhula B."/>
            <person name="Husby M.E."/>
            <person name="Kamat A."/>
            <person name="Kanga B."/>
            <person name="Kashin S."/>
            <person name="Khazanovich D."/>
            <person name="Kisner P."/>
            <person name="Lance K."/>
            <person name="Lara M."/>
            <person name="Lee W."/>
            <person name="Lennon N."/>
            <person name="Letendre F."/>
            <person name="LeVine R."/>
            <person name="Lipovsky A."/>
            <person name="Liu X."/>
            <person name="Liu J."/>
            <person name="Liu S."/>
            <person name="Lokyitsang T."/>
            <person name="Lokyitsang Y."/>
            <person name="Lubonja R."/>
            <person name="Lui A."/>
            <person name="MacDonald P."/>
            <person name="Magnisalis V."/>
            <person name="Maru K."/>
            <person name="Matthews C."/>
            <person name="McCusker W."/>
            <person name="McDonough S."/>
            <person name="Mehta T."/>
            <person name="Meldrim J."/>
            <person name="Meneus L."/>
            <person name="Mihai O."/>
            <person name="Mihalev A."/>
            <person name="Mihova T."/>
            <person name="Mittelman R."/>
            <person name="Mlenga V."/>
            <person name="Montmayeur A."/>
            <person name="Mulrain L."/>
            <person name="Navidi A."/>
            <person name="Naylor J."/>
            <person name="Negash T."/>
            <person name="Nguyen T."/>
            <person name="Nguyen N."/>
            <person name="Nicol R."/>
            <person name="Norbu C."/>
            <person name="Norbu N."/>
            <person name="Novod N."/>
            <person name="O'Neill B."/>
            <person name="Osman S."/>
            <person name="Markiewicz E."/>
            <person name="Oyono O.L."/>
            <person name="Patti C."/>
            <person name="Phunkhang P."/>
            <person name="Pierre F."/>
            <person name="Priest M."/>
            <person name="Raghuraman S."/>
            <person name="Rege F."/>
            <person name="Reyes R."/>
            <person name="Rise C."/>
            <person name="Rogov P."/>
            <person name="Ross K."/>
            <person name="Ryan E."/>
            <person name="Settipalli S."/>
            <person name="Shea T."/>
            <person name="Sherpa N."/>
            <person name="Shi L."/>
            <person name="Shih D."/>
            <person name="Sparrow T."/>
            <person name="Spaulding J."/>
            <person name="Stalker J."/>
            <person name="Stange-Thomann N."/>
            <person name="Stavropoulos S."/>
            <person name="Stone C."/>
            <person name="Strader C."/>
            <person name="Tesfaye S."/>
            <person name="Thomson T."/>
            <person name="Thoulutsang Y."/>
            <person name="Thoulutsang D."/>
            <person name="Topham K."/>
            <person name="Topping I."/>
            <person name="Tsamla T."/>
            <person name="Vassiliev H."/>
            <person name="Vo A."/>
            <person name="Wangchuk T."/>
            <person name="Wangdi T."/>
            <person name="Weiand M."/>
            <person name="Wilkinson J."/>
            <person name="Wilson A."/>
            <person name="Yadav S."/>
            <person name="Young G."/>
            <person name="Yu Q."/>
            <person name="Zembek L."/>
            <person name="Zhong D."/>
            <person name="Zimmer A."/>
            <person name="Zwirko Z."/>
            <person name="Jaffe D.B."/>
            <person name="Alvarez P."/>
            <person name="Brockman W."/>
            <person name="Butler J."/>
            <person name="Chin C."/>
            <person name="Gnerre S."/>
            <person name="Grabherr M."/>
            <person name="Kleber M."/>
            <person name="Mauceli E."/>
            <person name="MacCallum I."/>
        </authorList>
    </citation>
    <scope>NUCLEOTIDE SEQUENCE [LARGE SCALE GENOMIC DNA]</scope>
    <source>
        <strain evidence="3">MSH-3 / Tucson 14011-0111.49</strain>
    </source>
</reference>
<dbReference type="HOGENOM" id="CLU_075158_0_0_1"/>
<protein>
    <submittedName>
        <fullName evidence="2">GL25574</fullName>
    </submittedName>
</protein>
<keyword evidence="1" id="KW-0812">Transmembrane</keyword>